<gene>
    <name evidence="6" type="primary">UGT41D2</name>
</gene>
<dbReference type="FunFam" id="3.40.50.2000:FF:000050">
    <property type="entry name" value="UDP-glucuronosyltransferase"/>
    <property type="match status" value="1"/>
</dbReference>
<dbReference type="PANTHER" id="PTHR48043:SF159">
    <property type="entry name" value="EG:EG0003.4 PROTEIN-RELATED"/>
    <property type="match status" value="1"/>
</dbReference>
<dbReference type="PANTHER" id="PTHR48043">
    <property type="entry name" value="EG:EG0003.4 PROTEIN-RELATED"/>
    <property type="match status" value="1"/>
</dbReference>
<dbReference type="CDD" id="cd03784">
    <property type="entry name" value="GT1_Gtf-like"/>
    <property type="match status" value="1"/>
</dbReference>
<comment type="subcellular location">
    <subcellularLocation>
        <location evidence="5">Membrane</location>
        <topology evidence="5">Single-pass membrane protein</topology>
    </subcellularLocation>
</comment>
<keyword evidence="5" id="KW-0472">Membrane</keyword>
<dbReference type="GO" id="GO:0016020">
    <property type="term" value="C:membrane"/>
    <property type="evidence" value="ECO:0007669"/>
    <property type="project" value="UniProtKB-SubCell"/>
</dbReference>
<dbReference type="InterPro" id="IPR002213">
    <property type="entry name" value="UDP_glucos_trans"/>
</dbReference>
<sequence length="520" mass="57686">MKLSILLLLGVVAHCHGYHIITMFPMPSHSHNQLSKGIVDALLQGGHTVTWVTPFPGKADKNNPKLKLIDISSVLSHVSNIDMTDQSHNNAGISFIKEFAANMTLEMLNTPAVKEALIKGNFDAVVTENFFCDFLAGIPAVLQVPWIQLAATQLHPDIEAQIDEVRSVPTIPLMFNPSGVPMTFASRAINAMIFSMMTMYRWTGRAATIKQYEDIFTPIAAARGVSLPPFDDAFHNVSITFVNSHESLTPAFTTPPNVISIAGYHMDENIPPLPKDLQELLDGSPKGVIYFSMGSVLRSSALKPHTCAALLKLFASLPYTVLWKFEEPLKDLPPNVHVRPWMPQPSILAHPNVKVFITHGGQLSSLEAVRAGVPLLAVPVFGDQPANAERARRSGYALKVDFSPDMVPELEVALKEILNNDQYSKRVKYLSKVFTNRPTTPKKLINHYVELAIETKGALHLRSTSLQYRWYERWMLDVVLVLLVTLASILALLVFAAKKVINKVTGKKVYTEKSSKKKRN</sequence>
<keyword evidence="5" id="KW-0812">Transmembrane</keyword>
<proteinExistence type="evidence at transcript level"/>
<dbReference type="SUPFAM" id="SSF53756">
    <property type="entry name" value="UDP-Glycosyltransferase/glycogen phosphorylase"/>
    <property type="match status" value="1"/>
</dbReference>
<protein>
    <recommendedName>
        <fullName evidence="5">UDP-glucuronosyltransferase</fullName>
        <ecNumber evidence="5">2.4.1.17</ecNumber>
    </recommendedName>
</protein>
<keyword evidence="2 4" id="KW-0328">Glycosyltransferase</keyword>
<evidence type="ECO:0000256" key="1">
    <source>
        <dbReference type="ARBA" id="ARBA00009995"/>
    </source>
</evidence>
<evidence type="ECO:0000256" key="3">
    <source>
        <dbReference type="ARBA" id="ARBA00022679"/>
    </source>
</evidence>
<organism evidence="6">
    <name type="scientific">Spodoptera littoralis</name>
    <name type="common">Egyptian cotton leafworm</name>
    <dbReference type="NCBI Taxonomy" id="7109"/>
    <lineage>
        <taxon>Eukaryota</taxon>
        <taxon>Metazoa</taxon>
        <taxon>Ecdysozoa</taxon>
        <taxon>Arthropoda</taxon>
        <taxon>Hexapoda</taxon>
        <taxon>Insecta</taxon>
        <taxon>Pterygota</taxon>
        <taxon>Neoptera</taxon>
        <taxon>Endopterygota</taxon>
        <taxon>Lepidoptera</taxon>
        <taxon>Glossata</taxon>
        <taxon>Ditrysia</taxon>
        <taxon>Noctuoidea</taxon>
        <taxon>Noctuidae</taxon>
        <taxon>Amphipyrinae</taxon>
        <taxon>Spodoptera</taxon>
    </lineage>
</organism>
<dbReference type="InterPro" id="IPR035595">
    <property type="entry name" value="UDP_glycos_trans_CS"/>
</dbReference>
<reference evidence="6" key="1">
    <citation type="journal article" date="2014" name="Insect Mol. Biol.">
        <title>Antennal uridine diphosphate (UDP)-glycosyltransferases in a pest insect: diversity and putative function in odorant and xenobiotics clearance.</title>
        <authorList>
            <person name="Bozzolan F."/>
            <person name="Siaussat D."/>
            <person name="Maria A."/>
            <person name="Durand N."/>
            <person name="Pottier M.A."/>
            <person name="Chertemps T."/>
            <person name="Maibeche-Coisne M."/>
        </authorList>
    </citation>
    <scope>NUCLEOTIDE SEQUENCE</scope>
</reference>
<dbReference type="Gene3D" id="3.40.50.2000">
    <property type="entry name" value="Glycogen Phosphorylase B"/>
    <property type="match status" value="2"/>
</dbReference>
<accession>A0A024AGL8</accession>
<name>A0A024AGL8_SPOLI</name>
<dbReference type="Pfam" id="PF00201">
    <property type="entry name" value="UDPGT"/>
    <property type="match status" value="1"/>
</dbReference>
<keyword evidence="3 4" id="KW-0808">Transferase</keyword>
<dbReference type="EMBL" id="KF777117">
    <property type="protein sequence ID" value="AHY99688.1"/>
    <property type="molecule type" value="mRNA"/>
</dbReference>
<dbReference type="GO" id="GO:0015020">
    <property type="term" value="F:glucuronosyltransferase activity"/>
    <property type="evidence" value="ECO:0007669"/>
    <property type="project" value="UniProtKB-EC"/>
</dbReference>
<dbReference type="EC" id="2.4.1.17" evidence="5"/>
<feature type="signal peptide" evidence="5">
    <location>
        <begin position="1"/>
        <end position="17"/>
    </location>
</feature>
<dbReference type="PROSITE" id="PS00375">
    <property type="entry name" value="UDPGT"/>
    <property type="match status" value="1"/>
</dbReference>
<evidence type="ECO:0000313" key="6">
    <source>
        <dbReference type="EMBL" id="AHY99688.1"/>
    </source>
</evidence>
<feature type="chain" id="PRO_5005101718" description="UDP-glucuronosyltransferase" evidence="5">
    <location>
        <begin position="18"/>
        <end position="520"/>
    </location>
</feature>
<comment type="catalytic activity">
    <reaction evidence="5">
        <text>glucuronate acceptor + UDP-alpha-D-glucuronate = acceptor beta-D-glucuronoside + UDP + H(+)</text>
        <dbReference type="Rhea" id="RHEA:21032"/>
        <dbReference type="ChEBI" id="CHEBI:15378"/>
        <dbReference type="ChEBI" id="CHEBI:58052"/>
        <dbReference type="ChEBI" id="CHEBI:58223"/>
        <dbReference type="ChEBI" id="CHEBI:132367"/>
        <dbReference type="ChEBI" id="CHEBI:132368"/>
        <dbReference type="EC" id="2.4.1.17"/>
    </reaction>
</comment>
<comment type="similarity">
    <text evidence="1 4">Belongs to the UDP-glycosyltransferase family.</text>
</comment>
<evidence type="ECO:0000256" key="5">
    <source>
        <dbReference type="RuleBase" id="RU362059"/>
    </source>
</evidence>
<evidence type="ECO:0000256" key="2">
    <source>
        <dbReference type="ARBA" id="ARBA00022676"/>
    </source>
</evidence>
<evidence type="ECO:0000256" key="4">
    <source>
        <dbReference type="RuleBase" id="RU003718"/>
    </source>
</evidence>
<keyword evidence="5" id="KW-0732">Signal</keyword>
<feature type="transmembrane region" description="Helical" evidence="5">
    <location>
        <begin position="474"/>
        <end position="497"/>
    </location>
</feature>
<dbReference type="InterPro" id="IPR050271">
    <property type="entry name" value="UDP-glycosyltransferase"/>
</dbReference>
<dbReference type="AlphaFoldDB" id="A0A024AGL8"/>
<keyword evidence="5" id="KW-1133">Transmembrane helix</keyword>